<gene>
    <name evidence="1" type="ORF">LTS18_005640</name>
</gene>
<evidence type="ECO:0000313" key="2">
    <source>
        <dbReference type="Proteomes" id="UP001186974"/>
    </source>
</evidence>
<proteinExistence type="predicted"/>
<dbReference type="Proteomes" id="UP001186974">
    <property type="component" value="Unassembled WGS sequence"/>
</dbReference>
<comment type="caution">
    <text evidence="1">The sequence shown here is derived from an EMBL/GenBank/DDBJ whole genome shotgun (WGS) entry which is preliminary data.</text>
</comment>
<evidence type="ECO:0000313" key="1">
    <source>
        <dbReference type="EMBL" id="KAK3065223.1"/>
    </source>
</evidence>
<name>A0ACC3DCZ7_9PEZI</name>
<organism evidence="1 2">
    <name type="scientific">Coniosporium uncinatum</name>
    <dbReference type="NCBI Taxonomy" id="93489"/>
    <lineage>
        <taxon>Eukaryota</taxon>
        <taxon>Fungi</taxon>
        <taxon>Dikarya</taxon>
        <taxon>Ascomycota</taxon>
        <taxon>Pezizomycotina</taxon>
        <taxon>Dothideomycetes</taxon>
        <taxon>Dothideomycetes incertae sedis</taxon>
        <taxon>Coniosporium</taxon>
    </lineage>
</organism>
<dbReference type="EMBL" id="JAWDJW010006347">
    <property type="protein sequence ID" value="KAK3065223.1"/>
    <property type="molecule type" value="Genomic_DNA"/>
</dbReference>
<protein>
    <submittedName>
        <fullName evidence="1">Uncharacterized protein</fullName>
    </submittedName>
</protein>
<accession>A0ACC3DCZ7</accession>
<keyword evidence="2" id="KW-1185">Reference proteome</keyword>
<reference evidence="1" key="1">
    <citation type="submission" date="2024-09" db="EMBL/GenBank/DDBJ databases">
        <title>Black Yeasts Isolated from many extreme environments.</title>
        <authorList>
            <person name="Coleine C."/>
            <person name="Stajich J.E."/>
            <person name="Selbmann L."/>
        </authorList>
    </citation>
    <scope>NUCLEOTIDE SEQUENCE</scope>
    <source>
        <strain evidence="1">CCFEE 5737</strain>
    </source>
</reference>
<sequence>MDPPSSSMPLVVERNVDSVLSSQADLDRFTRFRNRTIYSIGNDTTGPMYRENLLKLVHHVSEPTRRYGTGCRPPVSSIKLSPIPLNDQDLDAIWAAAALLGVIVYSSTDATTAAESWPLKCSGDGDLEWLRICDGKKTIWQLTNPSLRPGSRFFCITTEPQMHNEYLFPDPPLPGAEGIPPDLAQFCEVNAYSTSDNNPYHGVLHALVPLLNMEMTRASGHACFLSYTF</sequence>